<feature type="compositionally biased region" description="Low complexity" evidence="1">
    <location>
        <begin position="31"/>
        <end position="53"/>
    </location>
</feature>
<keyword evidence="2" id="KW-0472">Membrane</keyword>
<feature type="signal peptide" evidence="3">
    <location>
        <begin position="1"/>
        <end position="18"/>
    </location>
</feature>
<sequence>MFALVPPTLLLAASLVNGQASSVSSAAAAGSASSASAPPAGGAASGTGAAAPGTWGPEITTAPTGAPAGYSIGTPSPDAPGVLARFPNGPTNPEKPEFYPIGAQVNQTSLSRLLSLNGVDDFCLYGPMEPGPDSLIGNVEPSVVSYCTQPRNGARLIPDGTIHSAHVIKTPMYVQIHGFWDGTRVNIPAGDSGGELDPHGEKNLGNPIGGNVTTNLATGTDTFYEEWMSFISYDQFCLRICTAGTDKVNAGLMCEHKLDIMGCRFVMAIPDLYSSNGTFTFCEGEPAAPPGLYPLPNGEYSTFRQRWTDKANPPQYTVGDLVTPGAPAFWPKTSNCQTFSSISNGIDPANFLVKNAPTVHVSGTGSAAAVTGLSTTTPATVTTPSSTIAIPTSGKSDAAGSSSGSAAGTASRSGQSGAPSGGAGSGALALAPISALVVVAAVAAALF</sequence>
<name>A0ABR3Q7R1_9TREE</name>
<reference evidence="4 5" key="1">
    <citation type="submission" date="2023-08" db="EMBL/GenBank/DDBJ databases">
        <title>Annotated Genome Sequence of Vanrija albida AlHP1.</title>
        <authorList>
            <person name="Herzog R."/>
        </authorList>
    </citation>
    <scope>NUCLEOTIDE SEQUENCE [LARGE SCALE GENOMIC DNA]</scope>
    <source>
        <strain evidence="4 5">AlHP1</strain>
    </source>
</reference>
<feature type="transmembrane region" description="Helical" evidence="2">
    <location>
        <begin position="426"/>
        <end position="446"/>
    </location>
</feature>
<organism evidence="4 5">
    <name type="scientific">Vanrija albida</name>
    <dbReference type="NCBI Taxonomy" id="181172"/>
    <lineage>
        <taxon>Eukaryota</taxon>
        <taxon>Fungi</taxon>
        <taxon>Dikarya</taxon>
        <taxon>Basidiomycota</taxon>
        <taxon>Agaricomycotina</taxon>
        <taxon>Tremellomycetes</taxon>
        <taxon>Trichosporonales</taxon>
        <taxon>Trichosporonaceae</taxon>
        <taxon>Vanrija</taxon>
    </lineage>
</organism>
<evidence type="ECO:0000313" key="4">
    <source>
        <dbReference type="EMBL" id="KAL1410770.1"/>
    </source>
</evidence>
<feature type="compositionally biased region" description="Low complexity" evidence="1">
    <location>
        <begin position="376"/>
        <end position="418"/>
    </location>
</feature>
<dbReference type="GeneID" id="95982755"/>
<accession>A0ABR3Q7R1</accession>
<evidence type="ECO:0000256" key="1">
    <source>
        <dbReference type="SAM" id="MobiDB-lite"/>
    </source>
</evidence>
<feature type="chain" id="PRO_5046741309" description="Glycoprotein" evidence="3">
    <location>
        <begin position="19"/>
        <end position="447"/>
    </location>
</feature>
<keyword evidence="2" id="KW-0812">Transmembrane</keyword>
<evidence type="ECO:0008006" key="6">
    <source>
        <dbReference type="Google" id="ProtNLM"/>
    </source>
</evidence>
<gene>
    <name evidence="4" type="ORF">Q8F55_001712</name>
</gene>
<dbReference type="RefSeq" id="XP_069210714.1">
    <property type="nucleotide sequence ID" value="XM_069350328.1"/>
</dbReference>
<dbReference type="Proteomes" id="UP001565368">
    <property type="component" value="Unassembled WGS sequence"/>
</dbReference>
<dbReference type="EMBL" id="JBBXJM010000002">
    <property type="protein sequence ID" value="KAL1410770.1"/>
    <property type="molecule type" value="Genomic_DNA"/>
</dbReference>
<evidence type="ECO:0000256" key="3">
    <source>
        <dbReference type="SAM" id="SignalP"/>
    </source>
</evidence>
<comment type="caution">
    <text evidence="4">The sequence shown here is derived from an EMBL/GenBank/DDBJ whole genome shotgun (WGS) entry which is preliminary data.</text>
</comment>
<keyword evidence="3" id="KW-0732">Signal</keyword>
<feature type="region of interest" description="Disordered" evidence="1">
    <location>
        <begin position="31"/>
        <end position="97"/>
    </location>
</feature>
<evidence type="ECO:0000256" key="2">
    <source>
        <dbReference type="SAM" id="Phobius"/>
    </source>
</evidence>
<protein>
    <recommendedName>
        <fullName evidence="6">Glycoprotein</fullName>
    </recommendedName>
</protein>
<evidence type="ECO:0000313" key="5">
    <source>
        <dbReference type="Proteomes" id="UP001565368"/>
    </source>
</evidence>
<feature type="region of interest" description="Disordered" evidence="1">
    <location>
        <begin position="376"/>
        <end position="421"/>
    </location>
</feature>
<keyword evidence="2" id="KW-1133">Transmembrane helix</keyword>
<proteinExistence type="predicted"/>
<keyword evidence="5" id="KW-1185">Reference proteome</keyword>